<dbReference type="Gene3D" id="3.40.50.720">
    <property type="entry name" value="NAD(P)-binding Rossmann-like Domain"/>
    <property type="match status" value="1"/>
</dbReference>
<keyword evidence="3" id="KW-1185">Reference proteome</keyword>
<evidence type="ECO:0000313" key="3">
    <source>
        <dbReference type="Proteomes" id="UP000564644"/>
    </source>
</evidence>
<accession>A0A7X0SR97</accession>
<sequence>MIIITGATGQLGQAVVEKLLQRVPADHLGVSVRDPERAKELQKRGVRVRRGDYTDPSSLLHAFEGASQVLIVSSNVLGDEAVRQHRTAIDMAKEAGAGRILYTSHMSSSQTSHFPPAVDHAATEEALKASGVPFTSLRNAYYTASLPWFLRDALKTGELVAPEDGPVAWTTHADLAEATATVLNEQNLSGLTPSLTASEALDLNEIAAILTELTGRSIRRVVVSDDEFRAQLRSQGLQDHVADMFLTFFLASRAGEFAPADPALANLIGRPAISVREFLTSSPHLIGM</sequence>
<proteinExistence type="predicted"/>
<dbReference type="AlphaFoldDB" id="A0A7X0SR97"/>
<dbReference type="Gene3D" id="3.90.25.10">
    <property type="entry name" value="UDP-galactose 4-epimerase, domain 1"/>
    <property type="match status" value="1"/>
</dbReference>
<dbReference type="InterPro" id="IPR052718">
    <property type="entry name" value="NmrA-type_oxidoreductase"/>
</dbReference>
<dbReference type="SUPFAM" id="SSF51735">
    <property type="entry name" value="NAD(P)-binding Rossmann-fold domains"/>
    <property type="match status" value="1"/>
</dbReference>
<evidence type="ECO:0000259" key="1">
    <source>
        <dbReference type="Pfam" id="PF05368"/>
    </source>
</evidence>
<dbReference type="PANTHER" id="PTHR47129">
    <property type="entry name" value="QUINONE OXIDOREDUCTASE 2"/>
    <property type="match status" value="1"/>
</dbReference>
<protein>
    <submittedName>
        <fullName evidence="2">SDR family oxidoreductase</fullName>
    </submittedName>
</protein>
<reference evidence="2 3" key="1">
    <citation type="submission" date="2020-08" db="EMBL/GenBank/DDBJ databases">
        <title>Cohnella phylogeny.</title>
        <authorList>
            <person name="Dunlap C."/>
        </authorList>
    </citation>
    <scope>NUCLEOTIDE SEQUENCE [LARGE SCALE GENOMIC DNA]</scope>
    <source>
        <strain evidence="2 3">CBP 2801</strain>
    </source>
</reference>
<dbReference type="Proteomes" id="UP000564644">
    <property type="component" value="Unassembled WGS sequence"/>
</dbReference>
<dbReference type="PANTHER" id="PTHR47129:SF1">
    <property type="entry name" value="NMRA-LIKE DOMAIN-CONTAINING PROTEIN"/>
    <property type="match status" value="1"/>
</dbReference>
<gene>
    <name evidence="2" type="ORF">H7C18_27625</name>
</gene>
<dbReference type="CDD" id="cd05269">
    <property type="entry name" value="TMR_SDR_a"/>
    <property type="match status" value="1"/>
</dbReference>
<dbReference type="EMBL" id="JACJVO010000036">
    <property type="protein sequence ID" value="MBB6734702.1"/>
    <property type="molecule type" value="Genomic_DNA"/>
</dbReference>
<comment type="caution">
    <text evidence="2">The sequence shown here is derived from an EMBL/GenBank/DDBJ whole genome shotgun (WGS) entry which is preliminary data.</text>
</comment>
<name>A0A7X0SR97_9BACL</name>
<evidence type="ECO:0000313" key="2">
    <source>
        <dbReference type="EMBL" id="MBB6734702.1"/>
    </source>
</evidence>
<feature type="domain" description="NmrA-like" evidence="1">
    <location>
        <begin position="2"/>
        <end position="259"/>
    </location>
</feature>
<dbReference type="InterPro" id="IPR008030">
    <property type="entry name" value="NmrA-like"/>
</dbReference>
<organism evidence="2 3">
    <name type="scientific">Cohnella zeiphila</name>
    <dbReference type="NCBI Taxonomy" id="2761120"/>
    <lineage>
        <taxon>Bacteria</taxon>
        <taxon>Bacillati</taxon>
        <taxon>Bacillota</taxon>
        <taxon>Bacilli</taxon>
        <taxon>Bacillales</taxon>
        <taxon>Paenibacillaceae</taxon>
        <taxon>Cohnella</taxon>
    </lineage>
</organism>
<dbReference type="Pfam" id="PF05368">
    <property type="entry name" value="NmrA"/>
    <property type="match status" value="1"/>
</dbReference>
<dbReference type="InterPro" id="IPR036291">
    <property type="entry name" value="NAD(P)-bd_dom_sf"/>
</dbReference>